<dbReference type="KEGG" id="bdr:105227711"/>
<keyword evidence="10" id="KW-0539">Nucleus</keyword>
<dbReference type="Gene3D" id="2.130.10.10">
    <property type="entry name" value="YVTN repeat-like/Quinoprotein amine dehydrogenase"/>
    <property type="match status" value="4"/>
</dbReference>
<dbReference type="SMART" id="SM00320">
    <property type="entry name" value="WD40"/>
    <property type="match status" value="9"/>
</dbReference>
<dbReference type="PANTHER" id="PTHR44111:SF1">
    <property type="entry name" value="ELONGATOR COMPLEX PROTEIN 2"/>
    <property type="match status" value="1"/>
</dbReference>
<evidence type="ECO:0000256" key="5">
    <source>
        <dbReference type="ARBA" id="ARBA00020267"/>
    </source>
</evidence>
<dbReference type="AlphaFoldDB" id="A0A034WG96"/>
<keyword evidence="13" id="KW-1185">Reference proteome</keyword>
<evidence type="ECO:0000256" key="3">
    <source>
        <dbReference type="ARBA" id="ARBA00005043"/>
    </source>
</evidence>
<evidence type="ECO:0000256" key="6">
    <source>
        <dbReference type="ARBA" id="ARBA00022490"/>
    </source>
</evidence>
<feature type="repeat" description="WD" evidence="11">
    <location>
        <begin position="620"/>
        <end position="652"/>
    </location>
</feature>
<sequence>MTDTSHKIKNSDYTVYASAACNPTPHCADWGDNGLIVFGAHFSVAVVDPNYNGSTKNIATYKGHEARVNTVHWLRLPSAKPETYFISGADDCKAFIWRFEKERDDVSFEPLNHDGPVTDITSLYLEHNNWLIATAAEQTISLWSFNTLNTELVQKISNKNSYTLGLSLFRMPKSEQFLLAYGNDKGNIYIWAQNQPLKASNAEADAQPFRMVHQMTGHEDWVRALDVIEDGDDILLASAAQDNFIRLWRISKRTEEQAHENKVDICNILEDDTEIRVEEKIIHLSGSSWCAISLESVLYGHEGWVYGVNWHRSKEHGLLLLSVSIDKSIIIWAPSEDGVWMEKVRVGEVGGNSLGFYGGKFSSDGKSIFGHSYQGGFHIWHQMADNENFWSPGVIIGGHFDEVRDLAWAPNGEFLLSVSADQTTRIHAPWRRRNDESDDVVTWHELARPQVHGYDMQTIAILSRYKFASGAEEKIVRTFQASANFIENFRRITGAQDDVEGDDLLQTLPKGASVPSLGLSNKAVYSADIESAPKEKHIKDEYPENYFIPVTLDSPPQEETLMQNTLWPEMQKLYGHGFEIYALAASPDGKVLASACRATNEEHAQIILWDTTTWKQIQKLAAHKLTVTQMRFSPNGRLLLSVSRDRTWALFERVEDVSATNNQTTYRLKQKSTTKMSVHSRIIWTCDWSHDSKYFLTGGRDAVLGVWTRVNGENGEKWDISLKETYANPVTALTFAPKLVKPGLYQIAIGFSNGDIVLQQLVENEKQLKAVEESKVIFEKAHDSAVKRLQFQPLRDVNNSTSDHFLLASCGDDHFVRIFKCPHSFKNNEA</sequence>
<keyword evidence="9" id="KW-0677">Repeat</keyword>
<feature type="repeat" description="WD" evidence="11">
    <location>
        <begin position="396"/>
        <end position="426"/>
    </location>
</feature>
<comment type="similarity">
    <text evidence="4">Belongs to the WD repeat ELP2 family.</text>
</comment>
<evidence type="ECO:0000256" key="9">
    <source>
        <dbReference type="ARBA" id="ARBA00022737"/>
    </source>
</evidence>
<evidence type="ECO:0000256" key="1">
    <source>
        <dbReference type="ARBA" id="ARBA00004123"/>
    </source>
</evidence>
<dbReference type="Pfam" id="PF00400">
    <property type="entry name" value="WD40"/>
    <property type="match status" value="7"/>
</dbReference>
<dbReference type="GO" id="GO:0005737">
    <property type="term" value="C:cytoplasm"/>
    <property type="evidence" value="ECO:0007669"/>
    <property type="project" value="UniProtKB-SubCell"/>
</dbReference>
<protein>
    <recommendedName>
        <fullName evidence="5">Elongator complex protein 2</fullName>
    </recommendedName>
</protein>
<evidence type="ECO:0000256" key="2">
    <source>
        <dbReference type="ARBA" id="ARBA00004496"/>
    </source>
</evidence>
<dbReference type="PROSITE" id="PS50294">
    <property type="entry name" value="WD_REPEATS_REGION"/>
    <property type="match status" value="1"/>
</dbReference>
<evidence type="ECO:0000256" key="8">
    <source>
        <dbReference type="ARBA" id="ARBA00022694"/>
    </source>
</evidence>
<dbReference type="InterPro" id="IPR037289">
    <property type="entry name" value="Elp2"/>
</dbReference>
<keyword evidence="8" id="KW-0819">tRNA processing</keyword>
<keyword evidence="6" id="KW-0963">Cytoplasm</keyword>
<dbReference type="EMBL" id="GAKP01006169">
    <property type="protein sequence ID" value="JAC52783.1"/>
    <property type="molecule type" value="Transcribed_RNA"/>
</dbReference>
<dbReference type="CTD" id="55250"/>
<feature type="repeat" description="WD" evidence="11">
    <location>
        <begin position="215"/>
        <end position="258"/>
    </location>
</feature>
<dbReference type="PROSITE" id="PS50082">
    <property type="entry name" value="WD_REPEATS_2"/>
    <property type="match status" value="5"/>
</dbReference>
<accession>A0A034WG96</accession>
<evidence type="ECO:0000256" key="7">
    <source>
        <dbReference type="ARBA" id="ARBA00022574"/>
    </source>
</evidence>
<comment type="subcellular location">
    <subcellularLocation>
        <location evidence="2">Cytoplasm</location>
    </subcellularLocation>
    <subcellularLocation>
        <location evidence="1">Nucleus</location>
    </subcellularLocation>
</comment>
<reference evidence="12" key="1">
    <citation type="journal article" date="2014" name="BMC Genomics">
        <title>Characterizing the developmental transcriptome of the oriental fruit fly, Bactrocera dorsalis (Diptera: Tephritidae) through comparative genomic analysis with Drosophila melanogaster utilizing modENCODE datasets.</title>
        <authorList>
            <person name="Geib S.M."/>
            <person name="Calla B."/>
            <person name="Hall B."/>
            <person name="Hou S."/>
            <person name="Manoukis N.C."/>
        </authorList>
    </citation>
    <scope>NUCLEOTIDE SEQUENCE</scope>
    <source>
        <strain evidence="12">Punador</strain>
    </source>
</reference>
<evidence type="ECO:0000313" key="14">
    <source>
        <dbReference type="RefSeq" id="XP_011205504.1"/>
    </source>
</evidence>
<dbReference type="GO" id="GO:0005634">
    <property type="term" value="C:nucleus"/>
    <property type="evidence" value="ECO:0007669"/>
    <property type="project" value="UniProtKB-SubCell"/>
</dbReference>
<dbReference type="RefSeq" id="XP_011205504.1">
    <property type="nucleotide sequence ID" value="XM_011207202.3"/>
</dbReference>
<feature type="repeat" description="WD" evidence="11">
    <location>
        <begin position="298"/>
        <end position="332"/>
    </location>
</feature>
<dbReference type="RefSeq" id="XP_011205504.2">
    <property type="nucleotide sequence ID" value="XM_011207202.4"/>
</dbReference>
<evidence type="ECO:0000256" key="4">
    <source>
        <dbReference type="ARBA" id="ARBA00005881"/>
    </source>
</evidence>
<dbReference type="SUPFAM" id="SSF50978">
    <property type="entry name" value="WD40 repeat-like"/>
    <property type="match status" value="3"/>
</dbReference>
<dbReference type="UniPathway" id="UPA00988"/>
<name>A0A034WG96_BACDO</name>
<keyword evidence="7 11" id="KW-0853">WD repeat</keyword>
<dbReference type="GeneID" id="105227711"/>
<dbReference type="GO" id="GO:0002098">
    <property type="term" value="P:tRNA wobble uridine modification"/>
    <property type="evidence" value="ECO:0007669"/>
    <property type="project" value="InterPro"/>
</dbReference>
<evidence type="ECO:0000256" key="10">
    <source>
        <dbReference type="ARBA" id="ARBA00023242"/>
    </source>
</evidence>
<proteinExistence type="inferred from homology"/>
<gene>
    <name evidence="12" type="primary">ELP2</name>
    <name evidence="14" type="synonym">LOC105227711</name>
</gene>
<evidence type="ECO:0000313" key="13">
    <source>
        <dbReference type="Proteomes" id="UP001652620"/>
    </source>
</evidence>
<feature type="repeat" description="WD" evidence="11">
    <location>
        <begin position="676"/>
        <end position="707"/>
    </location>
</feature>
<dbReference type="FunFam" id="2.130.10.10:FF:000400">
    <property type="entry name" value="Elongator acetyltransferase complex subunit 2"/>
    <property type="match status" value="1"/>
</dbReference>
<evidence type="ECO:0000256" key="11">
    <source>
        <dbReference type="PROSITE-ProRule" id="PRU00221"/>
    </source>
</evidence>
<dbReference type="GO" id="GO:0033588">
    <property type="term" value="C:elongator holoenzyme complex"/>
    <property type="evidence" value="ECO:0007669"/>
    <property type="project" value="InterPro"/>
</dbReference>
<evidence type="ECO:0000313" key="12">
    <source>
        <dbReference type="EMBL" id="JAC52783.1"/>
    </source>
</evidence>
<comment type="pathway">
    <text evidence="3">tRNA modification; 5-methoxycarbonylmethyl-2-thiouridine-tRNA biosynthesis.</text>
</comment>
<organism evidence="12">
    <name type="scientific">Bactrocera dorsalis</name>
    <name type="common">Oriental fruit fly</name>
    <name type="synonym">Dacus dorsalis</name>
    <dbReference type="NCBI Taxonomy" id="27457"/>
    <lineage>
        <taxon>Eukaryota</taxon>
        <taxon>Metazoa</taxon>
        <taxon>Ecdysozoa</taxon>
        <taxon>Arthropoda</taxon>
        <taxon>Hexapoda</taxon>
        <taxon>Insecta</taxon>
        <taxon>Pterygota</taxon>
        <taxon>Neoptera</taxon>
        <taxon>Endopterygota</taxon>
        <taxon>Diptera</taxon>
        <taxon>Brachycera</taxon>
        <taxon>Muscomorpha</taxon>
        <taxon>Tephritoidea</taxon>
        <taxon>Tephritidae</taxon>
        <taxon>Bactrocera</taxon>
        <taxon>Bactrocera</taxon>
    </lineage>
</organism>
<dbReference type="Proteomes" id="UP001652620">
    <property type="component" value="Unplaced"/>
</dbReference>
<dbReference type="InterPro" id="IPR036322">
    <property type="entry name" value="WD40_repeat_dom_sf"/>
</dbReference>
<dbReference type="InterPro" id="IPR001680">
    <property type="entry name" value="WD40_rpt"/>
</dbReference>
<dbReference type="InterPro" id="IPR015943">
    <property type="entry name" value="WD40/YVTN_repeat-like_dom_sf"/>
</dbReference>
<dbReference type="PANTHER" id="PTHR44111">
    <property type="entry name" value="ELONGATOR COMPLEX PROTEIN 2"/>
    <property type="match status" value="1"/>
</dbReference>
<reference evidence="14" key="2">
    <citation type="submission" date="2022-04" db="UniProtKB">
        <authorList>
            <consortium name="RefSeq"/>
        </authorList>
    </citation>
    <scope>IDENTIFICATION</scope>
    <source>
        <strain evidence="14">Punador</strain>
    </source>
</reference>
<dbReference type="OrthoDB" id="27911at2759"/>